<accession>A0ABV0AED7</accession>
<protein>
    <submittedName>
        <fullName evidence="1">DUF4403 family protein</fullName>
    </submittedName>
</protein>
<dbReference type="Proteomes" id="UP001416393">
    <property type="component" value="Unassembled WGS sequence"/>
</dbReference>
<evidence type="ECO:0000313" key="1">
    <source>
        <dbReference type="EMBL" id="MEN3323910.1"/>
    </source>
</evidence>
<evidence type="ECO:0000313" key="2">
    <source>
        <dbReference type="Proteomes" id="UP001416393"/>
    </source>
</evidence>
<reference evidence="1 2" key="1">
    <citation type="submission" date="2024-01" db="EMBL/GenBank/DDBJ databases">
        <title>Mariniflexile litorale sp. nov., isolated from the shallow sediments of the Sea of Japan.</title>
        <authorList>
            <person name="Romanenko L."/>
            <person name="Bystritskaya E."/>
            <person name="Isaeva M."/>
        </authorList>
    </citation>
    <scope>NUCLEOTIDE SEQUENCE [LARGE SCALE GENOMIC DNA]</scope>
    <source>
        <strain evidence="1 2">KCTC 32427</strain>
    </source>
</reference>
<organism evidence="1 2">
    <name type="scientific">Mariniflexile soesokkakense</name>
    <dbReference type="NCBI Taxonomy" id="1343160"/>
    <lineage>
        <taxon>Bacteria</taxon>
        <taxon>Pseudomonadati</taxon>
        <taxon>Bacteroidota</taxon>
        <taxon>Flavobacteriia</taxon>
        <taxon>Flavobacteriales</taxon>
        <taxon>Flavobacteriaceae</taxon>
        <taxon>Mariniflexile</taxon>
    </lineage>
</organism>
<dbReference type="RefSeq" id="WP_346241701.1">
    <property type="nucleotide sequence ID" value="NZ_JAZHYP010000003.1"/>
</dbReference>
<dbReference type="InterPro" id="IPR025515">
    <property type="entry name" value="DUF4403"/>
</dbReference>
<gene>
    <name evidence="1" type="ORF">VP395_09235</name>
</gene>
<dbReference type="EMBL" id="JAZHYP010000003">
    <property type="protein sequence ID" value="MEN3323910.1"/>
    <property type="molecule type" value="Genomic_DNA"/>
</dbReference>
<name>A0ABV0AED7_9FLAO</name>
<sequence>MTLKPEPEESTPLVLEHVPSFINVPVSVKLKDIENQINAILKGLIYEDKTIEDDNIEIKVWKQAPISIQNDRISANERIKTVLPLKAVIKYRIGTQTMGVNLYKTSEFNLNGVVTLISDIGLSNWKLKSKTRITNLEWKESPSMVVYGKNIPVTYLVNPAIKIFRGDIEKSIDDAIEASMDFKPNVLTAIEKLTVPFKMNDNYESWLRIVPIEIYSTDAQLKNDKVLLQMGMKCNMETVIGQQPVSKFDAKNIVLKPVAKMPNHITSNIIGISAYQDASKIMTKNFSGQEFGSGSKKVTVKKVDIWHKEGKMVIALDVQGSVNGTMYLTGMPQYDALKKEIYFNDLDYVLDTKSKLLRTANWLAKGLILKRIQENCRYSIQSNLDEGKKTMLSYLGNYSPIPGVFVNGNMEDIDFQKIELTNNAILAFLKVKGTISVTVDGLK</sequence>
<keyword evidence="2" id="KW-1185">Reference proteome</keyword>
<comment type="caution">
    <text evidence="1">The sequence shown here is derived from an EMBL/GenBank/DDBJ whole genome shotgun (WGS) entry which is preliminary data.</text>
</comment>
<dbReference type="Pfam" id="PF14356">
    <property type="entry name" value="DUF4403"/>
    <property type="match status" value="1"/>
</dbReference>
<proteinExistence type="predicted"/>